<gene>
    <name evidence="2" type="ORF">ACFQ33_03775</name>
</gene>
<evidence type="ECO:0000256" key="1">
    <source>
        <dbReference type="SAM" id="SignalP"/>
    </source>
</evidence>
<protein>
    <submittedName>
        <fullName evidence="2">Uncharacterized protein</fullName>
    </submittedName>
</protein>
<name>A0ABW3YRS1_MYCRA</name>
<proteinExistence type="predicted"/>
<keyword evidence="1" id="KW-0732">Signal</keyword>
<dbReference type="Proteomes" id="UP001597173">
    <property type="component" value="Unassembled WGS sequence"/>
</dbReference>
<dbReference type="RefSeq" id="WP_374837236.1">
    <property type="nucleotide sequence ID" value="NZ_JBHEEW010000004.1"/>
</dbReference>
<feature type="chain" id="PRO_5047108719" evidence="1">
    <location>
        <begin position="21"/>
        <end position="90"/>
    </location>
</feature>
<accession>A0ABW3YRS1</accession>
<comment type="caution">
    <text evidence="2">The sequence shown here is derived from an EMBL/GenBank/DDBJ whole genome shotgun (WGS) entry which is preliminary data.</text>
</comment>
<evidence type="ECO:0000313" key="2">
    <source>
        <dbReference type="EMBL" id="MFD1327010.1"/>
    </source>
</evidence>
<keyword evidence="3" id="KW-1185">Reference proteome</keyword>
<dbReference type="PROSITE" id="PS51257">
    <property type="entry name" value="PROKAR_LIPOPROTEIN"/>
    <property type="match status" value="1"/>
</dbReference>
<organism evidence="2 3">
    <name type="scientific">Mycoplana ramosa</name>
    <name type="common">Mycoplana bullata</name>
    <dbReference type="NCBI Taxonomy" id="40837"/>
    <lineage>
        <taxon>Bacteria</taxon>
        <taxon>Pseudomonadati</taxon>
        <taxon>Pseudomonadota</taxon>
        <taxon>Alphaproteobacteria</taxon>
        <taxon>Hyphomicrobiales</taxon>
        <taxon>Rhizobiaceae</taxon>
        <taxon>Mycoplana</taxon>
    </lineage>
</organism>
<reference evidence="3" key="1">
    <citation type="journal article" date="2019" name="Int. J. Syst. Evol. Microbiol.">
        <title>The Global Catalogue of Microorganisms (GCM) 10K type strain sequencing project: providing services to taxonomists for standard genome sequencing and annotation.</title>
        <authorList>
            <consortium name="The Broad Institute Genomics Platform"/>
            <consortium name="The Broad Institute Genome Sequencing Center for Infectious Disease"/>
            <person name="Wu L."/>
            <person name="Ma J."/>
        </authorList>
    </citation>
    <scope>NUCLEOTIDE SEQUENCE [LARGE SCALE GENOMIC DNA]</scope>
    <source>
        <strain evidence="3">CCUG 55609</strain>
    </source>
</reference>
<evidence type="ECO:0000313" key="3">
    <source>
        <dbReference type="Proteomes" id="UP001597173"/>
    </source>
</evidence>
<dbReference type="EMBL" id="JBHTNF010000001">
    <property type="protein sequence ID" value="MFD1327010.1"/>
    <property type="molecule type" value="Genomic_DNA"/>
</dbReference>
<feature type="signal peptide" evidence="1">
    <location>
        <begin position="1"/>
        <end position="20"/>
    </location>
</feature>
<sequence length="90" mass="9330">MRRLSFALAALIASSCAASAQDAGTGLDAVTGQGGSQAQNATMAQLLADGYEIKGTAQASSRYIVFMQKEKSAYACQFVTVTTTRCGLIN</sequence>